<name>A0A8J2XXX7_9BURK</name>
<evidence type="ECO:0000313" key="3">
    <source>
        <dbReference type="Proteomes" id="UP000620266"/>
    </source>
</evidence>
<dbReference type="RefSeq" id="WP_188395360.1">
    <property type="nucleotide sequence ID" value="NZ_BMCG01000002.1"/>
</dbReference>
<keyword evidence="3" id="KW-1185">Reference proteome</keyword>
<feature type="coiled-coil region" evidence="1">
    <location>
        <begin position="32"/>
        <end position="66"/>
    </location>
</feature>
<dbReference type="Proteomes" id="UP000620266">
    <property type="component" value="Unassembled WGS sequence"/>
</dbReference>
<reference evidence="2" key="2">
    <citation type="submission" date="2020-09" db="EMBL/GenBank/DDBJ databases">
        <authorList>
            <person name="Sun Q."/>
            <person name="Sedlacek I."/>
        </authorList>
    </citation>
    <scope>NUCLEOTIDE SEQUENCE</scope>
    <source>
        <strain evidence="2">CCM 7086</strain>
    </source>
</reference>
<reference evidence="2" key="1">
    <citation type="journal article" date="2014" name="Int. J. Syst. Evol. Microbiol.">
        <title>Complete genome sequence of Corynebacterium casei LMG S-19264T (=DSM 44701T), isolated from a smear-ripened cheese.</title>
        <authorList>
            <consortium name="US DOE Joint Genome Institute (JGI-PGF)"/>
            <person name="Walter F."/>
            <person name="Albersmeier A."/>
            <person name="Kalinowski J."/>
            <person name="Ruckert C."/>
        </authorList>
    </citation>
    <scope>NUCLEOTIDE SEQUENCE</scope>
    <source>
        <strain evidence="2">CCM 7086</strain>
    </source>
</reference>
<dbReference type="EMBL" id="BMCG01000002">
    <property type="protein sequence ID" value="GGC05162.1"/>
    <property type="molecule type" value="Genomic_DNA"/>
</dbReference>
<organism evidence="2 3">
    <name type="scientific">Oxalicibacterium flavum</name>
    <dbReference type="NCBI Taxonomy" id="179467"/>
    <lineage>
        <taxon>Bacteria</taxon>
        <taxon>Pseudomonadati</taxon>
        <taxon>Pseudomonadota</taxon>
        <taxon>Betaproteobacteria</taxon>
        <taxon>Burkholderiales</taxon>
        <taxon>Oxalobacteraceae</taxon>
        <taxon>Oxalicibacterium</taxon>
    </lineage>
</organism>
<gene>
    <name evidence="2" type="ORF">GCM10007205_12940</name>
</gene>
<protein>
    <submittedName>
        <fullName evidence="2">Uncharacterized protein</fullName>
    </submittedName>
</protein>
<keyword evidence="1" id="KW-0175">Coiled coil</keyword>
<comment type="caution">
    <text evidence="2">The sequence shown here is derived from an EMBL/GenBank/DDBJ whole genome shotgun (WGS) entry which is preliminary data.</text>
</comment>
<dbReference type="AlphaFoldDB" id="A0A8J2XXX7"/>
<evidence type="ECO:0000313" key="2">
    <source>
        <dbReference type="EMBL" id="GGC05162.1"/>
    </source>
</evidence>
<accession>A0A8J2XXX7</accession>
<proteinExistence type="predicted"/>
<sequence>MKNYLGKFIETFRSFLTPNSVVKSLGQINDELNKISSEMKMLRVDLIELKKELGSSQNKIHDLEISISERKKISLRNQDVDLLLMECIGELAKHLDSLEKSFAAMSGGKNTIVVGLKNSTALKE</sequence>
<evidence type="ECO:0000256" key="1">
    <source>
        <dbReference type="SAM" id="Coils"/>
    </source>
</evidence>